<dbReference type="AlphaFoldDB" id="A0A0P0V169"/>
<reference evidence="2 3" key="2">
    <citation type="journal article" date="2013" name="Plant Cell Physiol.">
        <title>Rice Annotation Project Database (RAP-DB): an integrative and interactive database for rice genomics.</title>
        <authorList>
            <person name="Sakai H."/>
            <person name="Lee S.S."/>
            <person name="Tanaka T."/>
            <person name="Numa H."/>
            <person name="Kim J."/>
            <person name="Kawahara Y."/>
            <person name="Wakimoto H."/>
            <person name="Yang C.C."/>
            <person name="Iwamoto M."/>
            <person name="Abe T."/>
            <person name="Yamada Y."/>
            <person name="Muto A."/>
            <person name="Inokuchi H."/>
            <person name="Ikemura T."/>
            <person name="Matsumoto T."/>
            <person name="Sasaki T."/>
            <person name="Itoh T."/>
        </authorList>
    </citation>
    <scope>NUCLEOTIDE SEQUENCE [LARGE SCALE GENOMIC DNA]</scope>
    <source>
        <strain evidence="3">cv. Nipponbare</strain>
    </source>
</reference>
<evidence type="ECO:0000313" key="2">
    <source>
        <dbReference type="EMBL" id="BAS71493.1"/>
    </source>
</evidence>
<organism evidence="2 3">
    <name type="scientific">Oryza sativa subsp. japonica</name>
    <name type="common">Rice</name>
    <dbReference type="NCBI Taxonomy" id="39947"/>
    <lineage>
        <taxon>Eukaryota</taxon>
        <taxon>Viridiplantae</taxon>
        <taxon>Streptophyta</taxon>
        <taxon>Embryophyta</taxon>
        <taxon>Tracheophyta</taxon>
        <taxon>Spermatophyta</taxon>
        <taxon>Magnoliopsida</taxon>
        <taxon>Liliopsida</taxon>
        <taxon>Poales</taxon>
        <taxon>Poaceae</taxon>
        <taxon>BOP clade</taxon>
        <taxon>Oryzoideae</taxon>
        <taxon>Oryzeae</taxon>
        <taxon>Oryzinae</taxon>
        <taxon>Oryza</taxon>
        <taxon>Oryza sativa</taxon>
    </lineage>
</organism>
<reference evidence="2 3" key="3">
    <citation type="journal article" date="2013" name="Rice">
        <title>Improvement of the Oryza sativa Nipponbare reference genome using next generation sequence and optical map data.</title>
        <authorList>
            <person name="Kawahara Y."/>
            <person name="de la Bastide M."/>
            <person name="Hamilton J.P."/>
            <person name="Kanamori H."/>
            <person name="McCombie W.R."/>
            <person name="Ouyang S."/>
            <person name="Schwartz D.C."/>
            <person name="Tanaka T."/>
            <person name="Wu J."/>
            <person name="Zhou S."/>
            <person name="Childs K.L."/>
            <person name="Davidson R.M."/>
            <person name="Lin H."/>
            <person name="Quesada-Ocampo L."/>
            <person name="Vaillancourt B."/>
            <person name="Sakai H."/>
            <person name="Lee S.S."/>
            <person name="Kim J."/>
            <person name="Numa H."/>
            <person name="Itoh T."/>
            <person name="Buell C.R."/>
            <person name="Matsumoto T."/>
        </authorList>
    </citation>
    <scope>NUCLEOTIDE SEQUENCE [LARGE SCALE GENOMIC DNA]</scope>
    <source>
        <strain evidence="3">cv. Nipponbare</strain>
    </source>
</reference>
<keyword evidence="3" id="KW-1185">Reference proteome</keyword>
<proteinExistence type="predicted"/>
<dbReference type="InParanoid" id="A0A0P0V169"/>
<evidence type="ECO:0000256" key="1">
    <source>
        <dbReference type="SAM" id="MobiDB-lite"/>
    </source>
</evidence>
<protein>
    <submittedName>
        <fullName evidence="2">Os01g0269600 protein</fullName>
    </submittedName>
</protein>
<feature type="region of interest" description="Disordered" evidence="1">
    <location>
        <begin position="1"/>
        <end position="20"/>
    </location>
</feature>
<dbReference type="PaxDb" id="39947-A0A0P0V169"/>
<dbReference type="STRING" id="39947.A0A0P0V169"/>
<evidence type="ECO:0000313" key="3">
    <source>
        <dbReference type="Proteomes" id="UP000059680"/>
    </source>
</evidence>
<feature type="compositionally biased region" description="Basic and acidic residues" evidence="1">
    <location>
        <begin position="1"/>
        <end position="13"/>
    </location>
</feature>
<accession>A0A0P0V169</accession>
<name>A0A0P0V169_ORYSJ</name>
<sequence>MEASRGGELDGGRGAHPPGQARRLLLRQELKDDLESMNACLRDLAAAGDDDQTQQGIQHRAFVTVSRNCDLRALLESLLKQLVETPLMRDPRKCCGQETAAGDGDHDPLRGIETLGRTPTHHPHPVQLSIERQKHKKSGRRLWSVECGPTSIERLVDHGAAREAPQPSLPQAIPSVIHGERELCIPENLFRRLKHLIVDNLPNLDELSFQGGAPELGRLTLPFLKEPADGIVGIDKLLRLKEVEFFGHTTVDSVVEGMVDVYKAHPNRPRVYRNDRPMEDSESSS</sequence>
<gene>
    <name evidence="2" type="ordered locus">Os01g0269600</name>
    <name evidence="2" type="ORF">OSNPB_010269600</name>
</gene>
<reference evidence="3" key="1">
    <citation type="journal article" date="2005" name="Nature">
        <title>The map-based sequence of the rice genome.</title>
        <authorList>
            <consortium name="International rice genome sequencing project (IRGSP)"/>
            <person name="Matsumoto T."/>
            <person name="Wu J."/>
            <person name="Kanamori H."/>
            <person name="Katayose Y."/>
            <person name="Fujisawa M."/>
            <person name="Namiki N."/>
            <person name="Mizuno H."/>
            <person name="Yamamoto K."/>
            <person name="Antonio B.A."/>
            <person name="Baba T."/>
            <person name="Sakata K."/>
            <person name="Nagamura Y."/>
            <person name="Aoki H."/>
            <person name="Arikawa K."/>
            <person name="Arita K."/>
            <person name="Bito T."/>
            <person name="Chiden Y."/>
            <person name="Fujitsuka N."/>
            <person name="Fukunaka R."/>
            <person name="Hamada M."/>
            <person name="Harada C."/>
            <person name="Hayashi A."/>
            <person name="Hijishita S."/>
            <person name="Honda M."/>
            <person name="Hosokawa S."/>
            <person name="Ichikawa Y."/>
            <person name="Idonuma A."/>
            <person name="Iijima M."/>
            <person name="Ikeda M."/>
            <person name="Ikeno M."/>
            <person name="Ito K."/>
            <person name="Ito S."/>
            <person name="Ito T."/>
            <person name="Ito Y."/>
            <person name="Ito Y."/>
            <person name="Iwabuchi A."/>
            <person name="Kamiya K."/>
            <person name="Karasawa W."/>
            <person name="Kurita K."/>
            <person name="Katagiri S."/>
            <person name="Kikuta A."/>
            <person name="Kobayashi H."/>
            <person name="Kobayashi N."/>
            <person name="Machita K."/>
            <person name="Maehara T."/>
            <person name="Masukawa M."/>
            <person name="Mizubayashi T."/>
            <person name="Mukai Y."/>
            <person name="Nagasaki H."/>
            <person name="Nagata Y."/>
            <person name="Naito S."/>
            <person name="Nakashima M."/>
            <person name="Nakama Y."/>
            <person name="Nakamichi Y."/>
            <person name="Nakamura M."/>
            <person name="Meguro A."/>
            <person name="Negishi M."/>
            <person name="Ohta I."/>
            <person name="Ohta T."/>
            <person name="Okamoto M."/>
            <person name="Ono N."/>
            <person name="Saji S."/>
            <person name="Sakaguchi M."/>
            <person name="Sakai K."/>
            <person name="Shibata M."/>
            <person name="Shimokawa T."/>
            <person name="Song J."/>
            <person name="Takazaki Y."/>
            <person name="Terasawa K."/>
            <person name="Tsugane M."/>
            <person name="Tsuji K."/>
            <person name="Ueda S."/>
            <person name="Waki K."/>
            <person name="Yamagata H."/>
            <person name="Yamamoto M."/>
            <person name="Yamamoto S."/>
            <person name="Yamane H."/>
            <person name="Yoshiki S."/>
            <person name="Yoshihara R."/>
            <person name="Yukawa K."/>
            <person name="Zhong H."/>
            <person name="Yano M."/>
            <person name="Yuan Q."/>
            <person name="Ouyang S."/>
            <person name="Liu J."/>
            <person name="Jones K.M."/>
            <person name="Gansberger K."/>
            <person name="Moffat K."/>
            <person name="Hill J."/>
            <person name="Bera J."/>
            <person name="Fadrosh D."/>
            <person name="Jin S."/>
            <person name="Johri S."/>
            <person name="Kim M."/>
            <person name="Overton L."/>
            <person name="Reardon M."/>
            <person name="Tsitrin T."/>
            <person name="Vuong H."/>
            <person name="Weaver B."/>
            <person name="Ciecko A."/>
            <person name="Tallon L."/>
            <person name="Jackson J."/>
            <person name="Pai G."/>
            <person name="Aken S.V."/>
            <person name="Utterback T."/>
            <person name="Reidmuller S."/>
            <person name="Feldblyum T."/>
            <person name="Hsiao J."/>
            <person name="Zismann V."/>
            <person name="Iobst S."/>
            <person name="de Vazeille A.R."/>
            <person name="Buell C.R."/>
            <person name="Ying K."/>
            <person name="Li Y."/>
            <person name="Lu T."/>
            <person name="Huang Y."/>
            <person name="Zhao Q."/>
            <person name="Feng Q."/>
            <person name="Zhang L."/>
            <person name="Zhu J."/>
            <person name="Weng Q."/>
            <person name="Mu J."/>
            <person name="Lu Y."/>
            <person name="Fan D."/>
            <person name="Liu Y."/>
            <person name="Guan J."/>
            <person name="Zhang Y."/>
            <person name="Yu S."/>
            <person name="Liu X."/>
            <person name="Zhang Y."/>
            <person name="Hong G."/>
            <person name="Han B."/>
            <person name="Choisne N."/>
            <person name="Demange N."/>
            <person name="Orjeda G."/>
            <person name="Samain S."/>
            <person name="Cattolico L."/>
            <person name="Pelletier E."/>
            <person name="Couloux A."/>
            <person name="Segurens B."/>
            <person name="Wincker P."/>
            <person name="D'Hont A."/>
            <person name="Scarpelli C."/>
            <person name="Weissenbach J."/>
            <person name="Salanoubat M."/>
            <person name="Quetier F."/>
            <person name="Yu Y."/>
            <person name="Kim H.R."/>
            <person name="Rambo T."/>
            <person name="Currie J."/>
            <person name="Collura K."/>
            <person name="Luo M."/>
            <person name="Yang T."/>
            <person name="Ammiraju J.S.S."/>
            <person name="Engler F."/>
            <person name="Soderlund C."/>
            <person name="Wing R.A."/>
            <person name="Palmer L.E."/>
            <person name="de la Bastide M."/>
            <person name="Spiegel L."/>
            <person name="Nascimento L."/>
            <person name="Zutavern T."/>
            <person name="O'Shaughnessy A."/>
            <person name="Dike S."/>
            <person name="Dedhia N."/>
            <person name="Preston R."/>
            <person name="Balija V."/>
            <person name="McCombie W.R."/>
            <person name="Chow T."/>
            <person name="Chen H."/>
            <person name="Chung M."/>
            <person name="Chen C."/>
            <person name="Shaw J."/>
            <person name="Wu H."/>
            <person name="Hsiao K."/>
            <person name="Chao Y."/>
            <person name="Chu M."/>
            <person name="Cheng C."/>
            <person name="Hour A."/>
            <person name="Lee P."/>
            <person name="Lin S."/>
            <person name="Lin Y."/>
            <person name="Liou J."/>
            <person name="Liu S."/>
            <person name="Hsing Y."/>
            <person name="Raghuvanshi S."/>
            <person name="Mohanty A."/>
            <person name="Bharti A.K."/>
            <person name="Gaur A."/>
            <person name="Gupta V."/>
            <person name="Kumar D."/>
            <person name="Ravi V."/>
            <person name="Vij S."/>
            <person name="Kapur A."/>
            <person name="Khurana P."/>
            <person name="Khurana P."/>
            <person name="Khurana J.P."/>
            <person name="Tyagi A.K."/>
            <person name="Gaikwad K."/>
            <person name="Singh A."/>
            <person name="Dalal V."/>
            <person name="Srivastava S."/>
            <person name="Dixit A."/>
            <person name="Pal A.K."/>
            <person name="Ghazi I.A."/>
            <person name="Yadav M."/>
            <person name="Pandit A."/>
            <person name="Bhargava A."/>
            <person name="Sureshbabu K."/>
            <person name="Batra K."/>
            <person name="Sharma T.R."/>
            <person name="Mohapatra T."/>
            <person name="Singh N.K."/>
            <person name="Messing J."/>
            <person name="Nelson A.B."/>
            <person name="Fuks G."/>
            <person name="Kavchok S."/>
            <person name="Keizer G."/>
            <person name="Linton E."/>
            <person name="Llaca V."/>
            <person name="Song R."/>
            <person name="Tanyolac B."/>
            <person name="Young S."/>
            <person name="Ho-Il K."/>
            <person name="Hahn J.H."/>
            <person name="Sangsakoo G."/>
            <person name="Vanavichit A."/>
            <person name="de Mattos Luiz.A.T."/>
            <person name="Zimmer P.D."/>
            <person name="Malone G."/>
            <person name="Dellagostin O."/>
            <person name="de Oliveira A.C."/>
            <person name="Bevan M."/>
            <person name="Bancroft I."/>
            <person name="Minx P."/>
            <person name="Cordum H."/>
            <person name="Wilson R."/>
            <person name="Cheng Z."/>
            <person name="Jin W."/>
            <person name="Jiang J."/>
            <person name="Leong S.A."/>
            <person name="Iwama H."/>
            <person name="Gojobori T."/>
            <person name="Itoh T."/>
            <person name="Niimura Y."/>
            <person name="Fujii Y."/>
            <person name="Habara T."/>
            <person name="Sakai H."/>
            <person name="Sato Y."/>
            <person name="Wilson G."/>
            <person name="Kumar K."/>
            <person name="McCouch S."/>
            <person name="Juretic N."/>
            <person name="Hoen D."/>
            <person name="Wright S."/>
            <person name="Bruskiewich R."/>
            <person name="Bureau T."/>
            <person name="Miyao A."/>
            <person name="Hirochika H."/>
            <person name="Nishikawa T."/>
            <person name="Kadowaki K."/>
            <person name="Sugiura M."/>
            <person name="Burr B."/>
            <person name="Sasaki T."/>
        </authorList>
    </citation>
    <scope>NUCLEOTIDE SEQUENCE [LARGE SCALE GENOMIC DNA]</scope>
    <source>
        <strain evidence="3">cv. Nipponbare</strain>
    </source>
</reference>
<dbReference type="Proteomes" id="UP000059680">
    <property type="component" value="Chromosome 1"/>
</dbReference>
<dbReference type="EMBL" id="AP014957">
    <property type="protein sequence ID" value="BAS71493.1"/>
    <property type="molecule type" value="Genomic_DNA"/>
</dbReference>